<protein>
    <submittedName>
        <fullName evidence="1">Uncharacterized protein</fullName>
    </submittedName>
</protein>
<comment type="caution">
    <text evidence="1">The sequence shown here is derived from an EMBL/GenBank/DDBJ whole genome shotgun (WGS) entry which is preliminary data.</text>
</comment>
<dbReference type="AlphaFoldDB" id="A0A498HAJ0"/>
<dbReference type="Proteomes" id="UP000290289">
    <property type="component" value="Chromosome 17"/>
</dbReference>
<proteinExistence type="predicted"/>
<evidence type="ECO:0000313" key="2">
    <source>
        <dbReference type="Proteomes" id="UP000290289"/>
    </source>
</evidence>
<accession>A0A498HAJ0</accession>
<evidence type="ECO:0000313" key="1">
    <source>
        <dbReference type="EMBL" id="RXH67284.1"/>
    </source>
</evidence>
<reference evidence="1 2" key="1">
    <citation type="submission" date="2018-10" db="EMBL/GenBank/DDBJ databases">
        <title>A high-quality apple genome assembly.</title>
        <authorList>
            <person name="Hu J."/>
        </authorList>
    </citation>
    <scope>NUCLEOTIDE SEQUENCE [LARGE SCALE GENOMIC DNA]</scope>
    <source>
        <strain evidence="2">cv. HFTH1</strain>
        <tissue evidence="1">Young leaf</tissue>
    </source>
</reference>
<organism evidence="1 2">
    <name type="scientific">Malus domestica</name>
    <name type="common">Apple</name>
    <name type="synonym">Pyrus malus</name>
    <dbReference type="NCBI Taxonomy" id="3750"/>
    <lineage>
        <taxon>Eukaryota</taxon>
        <taxon>Viridiplantae</taxon>
        <taxon>Streptophyta</taxon>
        <taxon>Embryophyta</taxon>
        <taxon>Tracheophyta</taxon>
        <taxon>Spermatophyta</taxon>
        <taxon>Magnoliopsida</taxon>
        <taxon>eudicotyledons</taxon>
        <taxon>Gunneridae</taxon>
        <taxon>Pentapetalae</taxon>
        <taxon>rosids</taxon>
        <taxon>fabids</taxon>
        <taxon>Rosales</taxon>
        <taxon>Rosaceae</taxon>
        <taxon>Amygdaloideae</taxon>
        <taxon>Maleae</taxon>
        <taxon>Malus</taxon>
    </lineage>
</organism>
<name>A0A498HAJ0_MALDO</name>
<sequence>MQLIRFSWAVTSQSRLHHSTILSALDPGHAFTVLFLGTHSRTSQWVIHPRIAFMESEVSEFPKSLVLYGGRHVHIRHITPSSLVDGPDVLIDTLTPHSRVALIPFCHIPISDSAVTRYCQLWAPAMPSRFCFWKLTRELLPSGSPILGLLSPELA</sequence>
<keyword evidence="2" id="KW-1185">Reference proteome</keyword>
<dbReference type="EMBL" id="RDQH01000343">
    <property type="protein sequence ID" value="RXH67284.1"/>
    <property type="molecule type" value="Genomic_DNA"/>
</dbReference>
<gene>
    <name evidence="1" type="ORF">DVH24_027404</name>
</gene>